<dbReference type="InterPro" id="IPR013783">
    <property type="entry name" value="Ig-like_fold"/>
</dbReference>
<keyword evidence="1" id="KW-0732">Signal</keyword>
<feature type="domain" description="Ig-like" evidence="6">
    <location>
        <begin position="24"/>
        <end position="122"/>
    </location>
</feature>
<dbReference type="InterPro" id="IPR051287">
    <property type="entry name" value="TCR_variable_region"/>
</dbReference>
<reference evidence="7" key="3">
    <citation type="submission" date="2025-08" db="UniProtKB">
        <authorList>
            <consortium name="Ensembl"/>
        </authorList>
    </citation>
    <scope>IDENTIFICATION</scope>
</reference>
<evidence type="ECO:0000256" key="1">
    <source>
        <dbReference type="ARBA" id="ARBA00022729"/>
    </source>
</evidence>
<dbReference type="InParanoid" id="A0A3B1KI92"/>
<dbReference type="GO" id="GO:0042101">
    <property type="term" value="C:T cell receptor complex"/>
    <property type="evidence" value="ECO:0007669"/>
    <property type="project" value="UniProtKB-KW"/>
</dbReference>
<dbReference type="SMART" id="SM00406">
    <property type="entry name" value="IGv"/>
    <property type="match status" value="1"/>
</dbReference>
<proteinExistence type="predicted"/>
<dbReference type="Ensembl" id="ENSAMXT00000041994.1">
    <property type="protein sequence ID" value="ENSAMXP00000053581.1"/>
    <property type="gene ID" value="ENSAMXG00000034525.1"/>
</dbReference>
<name>A0A3B1KI92_ASTMX</name>
<dbReference type="SUPFAM" id="SSF48726">
    <property type="entry name" value="Immunoglobulin"/>
    <property type="match status" value="1"/>
</dbReference>
<keyword evidence="5" id="KW-0391">Immunity</keyword>
<evidence type="ECO:0000259" key="6">
    <source>
        <dbReference type="PROSITE" id="PS50835"/>
    </source>
</evidence>
<keyword evidence="3" id="KW-0675">Receptor</keyword>
<dbReference type="PANTHER" id="PTHR19367">
    <property type="entry name" value="T-CELL RECEPTOR ALPHA CHAIN V REGION"/>
    <property type="match status" value="1"/>
</dbReference>
<dbReference type="SMART" id="SM00409">
    <property type="entry name" value="IG"/>
    <property type="match status" value="1"/>
</dbReference>
<evidence type="ECO:0000256" key="4">
    <source>
        <dbReference type="ARBA" id="ARBA00023319"/>
    </source>
</evidence>
<evidence type="ECO:0000313" key="7">
    <source>
        <dbReference type="Ensembl" id="ENSAMXP00000053581.1"/>
    </source>
</evidence>
<evidence type="ECO:0000256" key="5">
    <source>
        <dbReference type="ARBA" id="ARBA00043266"/>
    </source>
</evidence>
<dbReference type="Bgee" id="ENSAMXG00000034525">
    <property type="expression patterns" value="Expressed in mesonephros and 1 other cell type or tissue"/>
</dbReference>
<dbReference type="Gene3D" id="2.60.40.10">
    <property type="entry name" value="Immunoglobulins"/>
    <property type="match status" value="1"/>
</dbReference>
<dbReference type="InterPro" id="IPR013106">
    <property type="entry name" value="Ig_V-set"/>
</dbReference>
<evidence type="ECO:0000256" key="3">
    <source>
        <dbReference type="ARBA" id="ARBA00023170"/>
    </source>
</evidence>
<dbReference type="GeneTree" id="ENSGT01120000272416"/>
<dbReference type="InterPro" id="IPR007110">
    <property type="entry name" value="Ig-like_dom"/>
</dbReference>
<dbReference type="PANTHER" id="PTHR19367:SF18">
    <property type="entry name" value="T CELL RECEPTOR ALPHA VARIABLE 16"/>
    <property type="match status" value="1"/>
</dbReference>
<sequence>METFILSHIFKMFLKHYFCNTIHPLHEELRISEGENITLSCNFSASYTSDILQWYRQFPRSSPEFLLYISQQGSTSSLPPRVSPAVNSTRVDLEISSTAVSDSALYYCALQPTVTETHQTLY</sequence>
<organism evidence="7 8">
    <name type="scientific">Astyanax mexicanus</name>
    <name type="common">Blind cave fish</name>
    <name type="synonym">Astyanax fasciatus mexicanus</name>
    <dbReference type="NCBI Taxonomy" id="7994"/>
    <lineage>
        <taxon>Eukaryota</taxon>
        <taxon>Metazoa</taxon>
        <taxon>Chordata</taxon>
        <taxon>Craniata</taxon>
        <taxon>Vertebrata</taxon>
        <taxon>Euteleostomi</taxon>
        <taxon>Actinopterygii</taxon>
        <taxon>Neopterygii</taxon>
        <taxon>Teleostei</taxon>
        <taxon>Ostariophysi</taxon>
        <taxon>Characiformes</taxon>
        <taxon>Characoidei</taxon>
        <taxon>Acestrorhamphidae</taxon>
        <taxon>Acestrorhamphinae</taxon>
        <taxon>Astyanax</taxon>
    </lineage>
</organism>
<reference evidence="8" key="2">
    <citation type="journal article" date="2014" name="Nat. Commun.">
        <title>The cavefish genome reveals candidate genes for eye loss.</title>
        <authorList>
            <person name="McGaugh S.E."/>
            <person name="Gross J.B."/>
            <person name="Aken B."/>
            <person name="Blin M."/>
            <person name="Borowsky R."/>
            <person name="Chalopin D."/>
            <person name="Hinaux H."/>
            <person name="Jeffery W.R."/>
            <person name="Keene A."/>
            <person name="Ma L."/>
            <person name="Minx P."/>
            <person name="Murphy D."/>
            <person name="O'Quin K.E."/>
            <person name="Retaux S."/>
            <person name="Rohner N."/>
            <person name="Searle S.M."/>
            <person name="Stahl B.A."/>
            <person name="Tabin C."/>
            <person name="Volff J.N."/>
            <person name="Yoshizawa M."/>
            <person name="Warren W.C."/>
        </authorList>
    </citation>
    <scope>NUCLEOTIDE SEQUENCE [LARGE SCALE GENOMIC DNA]</scope>
    <source>
        <strain evidence="8">female</strain>
    </source>
</reference>
<keyword evidence="4" id="KW-0393">Immunoglobulin domain</keyword>
<dbReference type="InterPro" id="IPR003599">
    <property type="entry name" value="Ig_sub"/>
</dbReference>
<dbReference type="Proteomes" id="UP000018467">
    <property type="component" value="Unassembled WGS sequence"/>
</dbReference>
<dbReference type="PROSITE" id="PS50835">
    <property type="entry name" value="IG_LIKE"/>
    <property type="match status" value="1"/>
</dbReference>
<evidence type="ECO:0000256" key="2">
    <source>
        <dbReference type="ARBA" id="ARBA00023130"/>
    </source>
</evidence>
<evidence type="ECO:0000313" key="8">
    <source>
        <dbReference type="Proteomes" id="UP000018467"/>
    </source>
</evidence>
<dbReference type="GO" id="GO:0002250">
    <property type="term" value="P:adaptive immune response"/>
    <property type="evidence" value="ECO:0007669"/>
    <property type="project" value="UniProtKB-KW"/>
</dbReference>
<reference evidence="7" key="4">
    <citation type="submission" date="2025-09" db="UniProtKB">
        <authorList>
            <consortium name="Ensembl"/>
        </authorList>
    </citation>
    <scope>IDENTIFICATION</scope>
</reference>
<accession>A0A3B1KI92</accession>
<dbReference type="Pfam" id="PF07686">
    <property type="entry name" value="V-set"/>
    <property type="match status" value="1"/>
</dbReference>
<reference evidence="8" key="1">
    <citation type="submission" date="2013-03" db="EMBL/GenBank/DDBJ databases">
        <authorList>
            <person name="Jeffery W."/>
            <person name="Warren W."/>
            <person name="Wilson R.K."/>
        </authorList>
    </citation>
    <scope>NUCLEOTIDE SEQUENCE</scope>
    <source>
        <strain evidence="8">female</strain>
    </source>
</reference>
<keyword evidence="2" id="KW-1064">Adaptive immunity</keyword>
<dbReference type="InterPro" id="IPR036179">
    <property type="entry name" value="Ig-like_dom_sf"/>
</dbReference>
<keyword evidence="8" id="KW-1185">Reference proteome</keyword>
<protein>
    <recommendedName>
        <fullName evidence="6">Ig-like domain-containing protein</fullName>
    </recommendedName>
</protein>
<dbReference type="AlphaFoldDB" id="A0A3B1KI92"/>
<keyword evidence="5" id="KW-1279">T cell receptor</keyword>